<dbReference type="Gene3D" id="3.10.380.20">
    <property type="entry name" value="Novel toxin 21 (CdiA), C-terminal domain"/>
    <property type="match status" value="1"/>
</dbReference>
<feature type="chain" id="PRO_5036857384" description="Novel toxin 21 domain-containing protein" evidence="1">
    <location>
        <begin position="27"/>
        <end position="136"/>
    </location>
</feature>
<evidence type="ECO:0000313" key="3">
    <source>
        <dbReference type="EMBL" id="GGL46782.1"/>
    </source>
</evidence>
<feature type="signal peptide" evidence="1">
    <location>
        <begin position="1"/>
        <end position="26"/>
    </location>
</feature>
<dbReference type="CDD" id="cd20685">
    <property type="entry name" value="CdiA-CT_Ecl_RNase-like"/>
    <property type="match status" value="1"/>
</dbReference>
<sequence>MNFIHRLFAAGALIFAVLPLAGVAGAQVPMATPAAPPATVGIVFGPVEPHFETVGGKRFSDGEDRAAAQALGFSEAFVGRSHGCIIFKHKKKDLYITQDVDGHNGGRWKMADAAAKLGKKETRMGTYDEHLNRVGD</sequence>
<dbReference type="Proteomes" id="UP000638263">
    <property type="component" value="Unassembled WGS sequence"/>
</dbReference>
<protein>
    <recommendedName>
        <fullName evidence="2">Novel toxin 21 domain-containing protein</fullName>
    </recommendedName>
</protein>
<feature type="domain" description="Novel toxin 21" evidence="2">
    <location>
        <begin position="66"/>
        <end position="136"/>
    </location>
</feature>
<dbReference type="AlphaFoldDB" id="A0A917RZL7"/>
<evidence type="ECO:0000259" key="2">
    <source>
        <dbReference type="Pfam" id="PF15526"/>
    </source>
</evidence>
<dbReference type="Pfam" id="PF15526">
    <property type="entry name" value="Ntox21"/>
    <property type="match status" value="1"/>
</dbReference>
<dbReference type="InterPro" id="IPR038181">
    <property type="entry name" value="Ntox21_sf"/>
</dbReference>
<comment type="caution">
    <text evidence="3">The sequence shown here is derived from an EMBL/GenBank/DDBJ whole genome shotgun (WGS) entry which is preliminary data.</text>
</comment>
<accession>A0A917RZL7</accession>
<evidence type="ECO:0000313" key="4">
    <source>
        <dbReference type="Proteomes" id="UP000638263"/>
    </source>
</evidence>
<keyword evidence="4" id="KW-1185">Reference proteome</keyword>
<evidence type="ECO:0000256" key="1">
    <source>
        <dbReference type="SAM" id="SignalP"/>
    </source>
</evidence>
<dbReference type="EMBL" id="BMMH01000045">
    <property type="protein sequence ID" value="GGL46782.1"/>
    <property type="molecule type" value="Genomic_DNA"/>
</dbReference>
<keyword evidence="1" id="KW-0732">Signal</keyword>
<organism evidence="3 4">
    <name type="scientific">Nocardia jinanensis</name>
    <dbReference type="NCBI Taxonomy" id="382504"/>
    <lineage>
        <taxon>Bacteria</taxon>
        <taxon>Bacillati</taxon>
        <taxon>Actinomycetota</taxon>
        <taxon>Actinomycetes</taxon>
        <taxon>Mycobacteriales</taxon>
        <taxon>Nocardiaceae</taxon>
        <taxon>Nocardia</taxon>
    </lineage>
</organism>
<gene>
    <name evidence="3" type="ORF">GCM10011588_72080</name>
</gene>
<name>A0A917RZL7_9NOCA</name>
<reference evidence="3" key="1">
    <citation type="journal article" date="2014" name="Int. J. Syst. Evol. Microbiol.">
        <title>Complete genome sequence of Corynebacterium casei LMG S-19264T (=DSM 44701T), isolated from a smear-ripened cheese.</title>
        <authorList>
            <consortium name="US DOE Joint Genome Institute (JGI-PGF)"/>
            <person name="Walter F."/>
            <person name="Albersmeier A."/>
            <person name="Kalinowski J."/>
            <person name="Ruckert C."/>
        </authorList>
    </citation>
    <scope>NUCLEOTIDE SEQUENCE</scope>
    <source>
        <strain evidence="3">CGMCC 4.3508</strain>
    </source>
</reference>
<dbReference type="RefSeq" id="WP_062997322.1">
    <property type="nucleotide sequence ID" value="NZ_BMMH01000045.1"/>
</dbReference>
<dbReference type="InterPro" id="IPR028190">
    <property type="entry name" value="Ntox21"/>
</dbReference>
<reference evidence="3" key="2">
    <citation type="submission" date="2020-09" db="EMBL/GenBank/DDBJ databases">
        <authorList>
            <person name="Sun Q."/>
            <person name="Zhou Y."/>
        </authorList>
    </citation>
    <scope>NUCLEOTIDE SEQUENCE</scope>
    <source>
        <strain evidence="3">CGMCC 4.3508</strain>
    </source>
</reference>
<proteinExistence type="predicted"/>